<protein>
    <submittedName>
        <fullName evidence="1">Uncharacterized protein</fullName>
    </submittedName>
</protein>
<accession>A0A1Q9CCE9</accession>
<organism evidence="1 2">
    <name type="scientific">Symbiodinium microadriaticum</name>
    <name type="common">Dinoflagellate</name>
    <name type="synonym">Zooxanthella microadriatica</name>
    <dbReference type="NCBI Taxonomy" id="2951"/>
    <lineage>
        <taxon>Eukaryota</taxon>
        <taxon>Sar</taxon>
        <taxon>Alveolata</taxon>
        <taxon>Dinophyceae</taxon>
        <taxon>Suessiales</taxon>
        <taxon>Symbiodiniaceae</taxon>
        <taxon>Symbiodinium</taxon>
    </lineage>
</organism>
<comment type="caution">
    <text evidence="1">The sequence shown here is derived from an EMBL/GenBank/DDBJ whole genome shotgun (WGS) entry which is preliminary data.</text>
</comment>
<keyword evidence="2" id="KW-1185">Reference proteome</keyword>
<gene>
    <name evidence="1" type="ORF">AK812_SmicGene38974</name>
</gene>
<dbReference type="SUPFAM" id="SSF58104">
    <property type="entry name" value="Methyl-accepting chemotaxis protein (MCP) signaling domain"/>
    <property type="match status" value="1"/>
</dbReference>
<evidence type="ECO:0000313" key="1">
    <source>
        <dbReference type="EMBL" id="OLP80604.1"/>
    </source>
</evidence>
<dbReference type="OMA" id="NERILSW"/>
<dbReference type="Proteomes" id="UP000186817">
    <property type="component" value="Unassembled WGS sequence"/>
</dbReference>
<dbReference type="EMBL" id="LSRX01001365">
    <property type="protein sequence ID" value="OLP80604.1"/>
    <property type="molecule type" value="Genomic_DNA"/>
</dbReference>
<dbReference type="OrthoDB" id="415803at2759"/>
<reference evidence="1 2" key="1">
    <citation type="submission" date="2016-02" db="EMBL/GenBank/DDBJ databases">
        <title>Genome analysis of coral dinoflagellate symbionts highlights evolutionary adaptations to a symbiotic lifestyle.</title>
        <authorList>
            <person name="Aranda M."/>
            <person name="Li Y."/>
            <person name="Liew Y.J."/>
            <person name="Baumgarten S."/>
            <person name="Simakov O."/>
            <person name="Wilson M."/>
            <person name="Piel J."/>
            <person name="Ashoor H."/>
            <person name="Bougouffa S."/>
            <person name="Bajic V.B."/>
            <person name="Ryu T."/>
            <person name="Ravasi T."/>
            <person name="Bayer T."/>
            <person name="Micklem G."/>
            <person name="Kim H."/>
            <person name="Bhak J."/>
            <person name="Lajeunesse T.C."/>
            <person name="Voolstra C.R."/>
        </authorList>
    </citation>
    <scope>NUCLEOTIDE SEQUENCE [LARGE SCALE GENOMIC DNA]</scope>
    <source>
        <strain evidence="1 2">CCMP2467</strain>
    </source>
</reference>
<name>A0A1Q9CCE9_SYMMI</name>
<sequence length="535" mass="60255">MAALNIAKIVLDKDSWENIPPMVFKSFQATAANMNGIKKWADVYEGRAKSQSESMSKYEEKLAILERNLGALQERSEAITQDMTAASELGRQQAMTCAGGFQRMERCVAVMFKHFGRTFGVEMDLPGRQDWAGAGKPNAPHEEVLTEDADLPPGVAIMQTSGMRLEKELDTLELAFHRWDAMQAEDRERHQSVHASIEELRSVAERSNERILSWRELLKESSHAIDSLGGALAQMQTAVQELHATRVQHHDVESAVRQKGEELESLHRLTEQSMDKLYHRVEEHVSEVQRLILEISRQTDERIEDHSNQVAKMVEGHMNPLNAYLNTMHVKTDVMRVDIDKLRDQAPRLVSKIEEIMSRLTDVDEEHKSKGSELDSAIDGLANQIASHVQRYDEQHTGLSMLLKDMSDSLDIRIAEIRVCAESTAESLELVKREDLSGLARELLTLDQKVAKWVHATPLPAKISEARLYSLEARLADEMDARLALESKVRRHGPLTPRMTRSEDSDLVLPQLSHDSFSQGFAKGAAVAPRRGGVR</sequence>
<proteinExistence type="predicted"/>
<dbReference type="AlphaFoldDB" id="A0A1Q9CCE9"/>
<evidence type="ECO:0000313" key="2">
    <source>
        <dbReference type="Proteomes" id="UP000186817"/>
    </source>
</evidence>